<keyword evidence="4" id="KW-1185">Reference proteome</keyword>
<evidence type="ECO:0000313" key="4">
    <source>
        <dbReference type="Proteomes" id="UP001210925"/>
    </source>
</evidence>
<feature type="coiled-coil region" evidence="1">
    <location>
        <begin position="122"/>
        <end position="156"/>
    </location>
</feature>
<proteinExistence type="predicted"/>
<dbReference type="Proteomes" id="UP001210925">
    <property type="component" value="Unassembled WGS sequence"/>
</dbReference>
<dbReference type="EMBL" id="JADGKB010000090">
    <property type="protein sequence ID" value="KAJ3254227.1"/>
    <property type="molecule type" value="Genomic_DNA"/>
</dbReference>
<evidence type="ECO:0000256" key="1">
    <source>
        <dbReference type="SAM" id="Coils"/>
    </source>
</evidence>
<evidence type="ECO:0000256" key="2">
    <source>
        <dbReference type="SAM" id="Phobius"/>
    </source>
</evidence>
<name>A0AAD5Y6D5_9FUNG</name>
<feature type="transmembrane region" description="Helical" evidence="2">
    <location>
        <begin position="6"/>
        <end position="30"/>
    </location>
</feature>
<accession>A0AAD5Y6D5</accession>
<feature type="transmembrane region" description="Helical" evidence="2">
    <location>
        <begin position="69"/>
        <end position="87"/>
    </location>
</feature>
<protein>
    <submittedName>
        <fullName evidence="3">Uncharacterized protein</fullName>
    </submittedName>
</protein>
<keyword evidence="2" id="KW-0812">Transmembrane</keyword>
<keyword evidence="2" id="KW-1133">Transmembrane helix</keyword>
<dbReference type="AlphaFoldDB" id="A0AAD5Y6D5"/>
<sequence>MFDFLVIVIVALTTMVGISIPQCLISFLVVNYREKMKAKMVFVKQRSGKLLQEIPPTEAIRDMGFIERIVFEAVIHLYLFLVVVLGFDIDDKGLSLWNSSFRTLKVDKTHYKLREKENGKKMQDVCDQLSSVENEKRALEKELNDCKNKESKTLEEVHHLREEIVVSRNSCDSLRSELIHCKTQGAENLNEIKELWDQLIAVKNAKSVQEMALVRDL</sequence>
<organism evidence="3 4">
    <name type="scientific">Boothiomyces macroporosus</name>
    <dbReference type="NCBI Taxonomy" id="261099"/>
    <lineage>
        <taxon>Eukaryota</taxon>
        <taxon>Fungi</taxon>
        <taxon>Fungi incertae sedis</taxon>
        <taxon>Chytridiomycota</taxon>
        <taxon>Chytridiomycota incertae sedis</taxon>
        <taxon>Chytridiomycetes</taxon>
        <taxon>Rhizophydiales</taxon>
        <taxon>Terramycetaceae</taxon>
        <taxon>Boothiomyces</taxon>
    </lineage>
</organism>
<keyword evidence="1" id="KW-0175">Coiled coil</keyword>
<keyword evidence="2" id="KW-0472">Membrane</keyword>
<comment type="caution">
    <text evidence="3">The sequence shown here is derived from an EMBL/GenBank/DDBJ whole genome shotgun (WGS) entry which is preliminary data.</text>
</comment>
<evidence type="ECO:0000313" key="3">
    <source>
        <dbReference type="EMBL" id="KAJ3254227.1"/>
    </source>
</evidence>
<reference evidence="3" key="1">
    <citation type="submission" date="2020-05" db="EMBL/GenBank/DDBJ databases">
        <title>Phylogenomic resolution of chytrid fungi.</title>
        <authorList>
            <person name="Stajich J.E."/>
            <person name="Amses K."/>
            <person name="Simmons R."/>
            <person name="Seto K."/>
            <person name="Myers J."/>
            <person name="Bonds A."/>
            <person name="Quandt C.A."/>
            <person name="Barry K."/>
            <person name="Liu P."/>
            <person name="Grigoriev I."/>
            <person name="Longcore J.E."/>
            <person name="James T.Y."/>
        </authorList>
    </citation>
    <scope>NUCLEOTIDE SEQUENCE</scope>
    <source>
        <strain evidence="3">PLAUS21</strain>
    </source>
</reference>
<gene>
    <name evidence="3" type="ORF">HK103_007472</name>
</gene>